<gene>
    <name evidence="2" type="ORF">Pfl04_50070</name>
</gene>
<dbReference type="PANTHER" id="PTHR41878">
    <property type="entry name" value="LEXA REPRESSOR-RELATED"/>
    <property type="match status" value="1"/>
</dbReference>
<keyword evidence="3" id="KW-1185">Reference proteome</keyword>
<dbReference type="InterPro" id="IPR012912">
    <property type="entry name" value="Plasmid_pRiA4b_Orf3-like"/>
</dbReference>
<dbReference type="Pfam" id="PF07929">
    <property type="entry name" value="PRiA4_ORF3"/>
    <property type="match status" value="1"/>
</dbReference>
<dbReference type="PANTHER" id="PTHR41878:SF1">
    <property type="entry name" value="TNPR PROTEIN"/>
    <property type="match status" value="1"/>
</dbReference>
<organism evidence="2 3">
    <name type="scientific">Planosporangium flavigriseum</name>
    <dbReference type="NCBI Taxonomy" id="373681"/>
    <lineage>
        <taxon>Bacteria</taxon>
        <taxon>Bacillati</taxon>
        <taxon>Actinomycetota</taxon>
        <taxon>Actinomycetes</taxon>
        <taxon>Micromonosporales</taxon>
        <taxon>Micromonosporaceae</taxon>
        <taxon>Planosporangium</taxon>
    </lineage>
</organism>
<dbReference type="EMBL" id="BONU01000064">
    <property type="protein sequence ID" value="GIG76603.1"/>
    <property type="molecule type" value="Genomic_DNA"/>
</dbReference>
<dbReference type="InterPro" id="IPR024047">
    <property type="entry name" value="MM3350-like_sf"/>
</dbReference>
<dbReference type="Gene3D" id="3.10.290.30">
    <property type="entry name" value="MM3350-like"/>
    <property type="match status" value="1"/>
</dbReference>
<dbReference type="AlphaFoldDB" id="A0A8J3LU60"/>
<evidence type="ECO:0000313" key="3">
    <source>
        <dbReference type="Proteomes" id="UP000653674"/>
    </source>
</evidence>
<comment type="caution">
    <text evidence="2">The sequence shown here is derived from an EMBL/GenBank/DDBJ whole genome shotgun (WGS) entry which is preliminary data.</text>
</comment>
<feature type="domain" description="Plasmid pRiA4b Orf3-like" evidence="1">
    <location>
        <begin position="331"/>
        <end position="446"/>
    </location>
</feature>
<name>A0A8J3LU60_9ACTN</name>
<sequence length="473" mass="51288">MLGGPVALRRGTMTLVAKTRRTRRGAGVGRTVVGDGPRVDDGDLAKLLEMLAAAGVWEDELLRTLDRPDGTEQMLQRLVEAGLLPSREESLAGLMAMWKPLLKPGCDPWSAELTGLEFLAMAREVAATDDDLPDLLDSLTSQAEEHGGPEALAMVRVLAVVGPVRVRRTAEKIADCLVTAGLRDCPWVDGLGAPEVGPCFGYTDSAGAQEGLAAAFAYGSRPHALVVLIDHEFGGGVKDCWPTDRPDLVRADYQRAAKRYGLTFRDYPPSEARAILDRALRKRPCPVAPDQVEDVRDYLELLRLRTALLPEAENAERGPSRTAPATGATAVHRVKVTLLGARPPVWRRLELPSTITLRRLHQAIQAVFGWESGHPWVFETPAGAYGVADRALGRRSARAKRLEEVAPRARDLIYYVYGWRHEILVEGVAVAEPGVAYPRCVAGRHAVSGGFDLDEANAALARLSGVLVRPPSP</sequence>
<dbReference type="Proteomes" id="UP000653674">
    <property type="component" value="Unassembled WGS sequence"/>
</dbReference>
<protein>
    <recommendedName>
        <fullName evidence="1">Plasmid pRiA4b Orf3-like domain-containing protein</fullName>
    </recommendedName>
</protein>
<accession>A0A8J3LU60</accession>
<proteinExistence type="predicted"/>
<reference evidence="2" key="1">
    <citation type="submission" date="2021-01" db="EMBL/GenBank/DDBJ databases">
        <title>Whole genome shotgun sequence of Planosporangium flavigriseum NBRC 105377.</title>
        <authorList>
            <person name="Komaki H."/>
            <person name="Tamura T."/>
        </authorList>
    </citation>
    <scope>NUCLEOTIDE SEQUENCE</scope>
    <source>
        <strain evidence="2">NBRC 105377</strain>
    </source>
</reference>
<evidence type="ECO:0000313" key="2">
    <source>
        <dbReference type="EMBL" id="GIG76603.1"/>
    </source>
</evidence>
<evidence type="ECO:0000259" key="1">
    <source>
        <dbReference type="Pfam" id="PF07929"/>
    </source>
</evidence>
<dbReference type="SUPFAM" id="SSF159941">
    <property type="entry name" value="MM3350-like"/>
    <property type="match status" value="1"/>
</dbReference>